<dbReference type="OrthoDB" id="9807502at2"/>
<name>A0A501PKX2_9PROT</name>
<evidence type="ECO:0000256" key="2">
    <source>
        <dbReference type="ARBA" id="ARBA00012171"/>
    </source>
</evidence>
<dbReference type="EMBL" id="VFIY01000006">
    <property type="protein sequence ID" value="TPD60748.1"/>
    <property type="molecule type" value="Genomic_DNA"/>
</dbReference>
<dbReference type="AlphaFoldDB" id="A0A501PKX2"/>
<dbReference type="GO" id="GO:0016990">
    <property type="term" value="F:arginine deiminase activity"/>
    <property type="evidence" value="ECO:0007669"/>
    <property type="project" value="UniProtKB-EC"/>
</dbReference>
<keyword evidence="4" id="KW-0808">Transferase</keyword>
<evidence type="ECO:0000256" key="3">
    <source>
        <dbReference type="ARBA" id="ARBA00049429"/>
    </source>
</evidence>
<dbReference type="EC" id="3.5.3.6" evidence="2"/>
<evidence type="ECO:0000256" key="1">
    <source>
        <dbReference type="ARBA" id="ARBA00005213"/>
    </source>
</evidence>
<dbReference type="GO" id="GO:0019546">
    <property type="term" value="P:L-arginine deiminase pathway"/>
    <property type="evidence" value="ECO:0007669"/>
    <property type="project" value="TreeGrafter"/>
</dbReference>
<evidence type="ECO:0000313" key="4">
    <source>
        <dbReference type="EMBL" id="TPD60748.1"/>
    </source>
</evidence>
<gene>
    <name evidence="4" type="ORF">FIV46_08470</name>
</gene>
<proteinExistence type="predicted"/>
<evidence type="ECO:0000313" key="5">
    <source>
        <dbReference type="Proteomes" id="UP000319148"/>
    </source>
</evidence>
<organism evidence="4 5">
    <name type="scientific">Emcibacter nanhaiensis</name>
    <dbReference type="NCBI Taxonomy" id="1505037"/>
    <lineage>
        <taxon>Bacteria</taxon>
        <taxon>Pseudomonadati</taxon>
        <taxon>Pseudomonadota</taxon>
        <taxon>Alphaproteobacteria</taxon>
        <taxon>Emcibacterales</taxon>
        <taxon>Emcibacteraceae</taxon>
        <taxon>Emcibacter</taxon>
    </lineage>
</organism>
<dbReference type="Proteomes" id="UP000319148">
    <property type="component" value="Unassembled WGS sequence"/>
</dbReference>
<dbReference type="RefSeq" id="WP_139940424.1">
    <property type="nucleotide sequence ID" value="NZ_JBHSYP010000008.1"/>
</dbReference>
<keyword evidence="5" id="KW-1185">Reference proteome</keyword>
<reference evidence="5" key="1">
    <citation type="submission" date="2019-06" db="EMBL/GenBank/DDBJ databases">
        <title>The complete genome of Emcibacter congregatus ZYLT.</title>
        <authorList>
            <person name="Zhao Z."/>
        </authorList>
    </citation>
    <scope>NUCLEOTIDE SEQUENCE [LARGE SCALE GENOMIC DNA]</scope>
    <source>
        <strain evidence="5">MCCC 1A06723</strain>
    </source>
</reference>
<dbReference type="GO" id="GO:0016740">
    <property type="term" value="F:transferase activity"/>
    <property type="evidence" value="ECO:0007669"/>
    <property type="project" value="UniProtKB-KW"/>
</dbReference>
<comment type="pathway">
    <text evidence="1">Amino-acid degradation; L-arginine degradation via ADI pathway; carbamoyl phosphate from L-arginine: step 1/2.</text>
</comment>
<protein>
    <recommendedName>
        <fullName evidence="2">arginine deiminase</fullName>
        <ecNumber evidence="2">3.5.3.6</ecNumber>
    </recommendedName>
</protein>
<dbReference type="PANTHER" id="PTHR47271:SF2">
    <property type="entry name" value="ARGININE DEIMINASE"/>
    <property type="match status" value="1"/>
</dbReference>
<dbReference type="SUPFAM" id="SSF55909">
    <property type="entry name" value="Pentein"/>
    <property type="match status" value="1"/>
</dbReference>
<comment type="catalytic activity">
    <reaction evidence="3">
        <text>L-arginine + H2O = L-citrulline + NH4(+)</text>
        <dbReference type="Rhea" id="RHEA:19597"/>
        <dbReference type="ChEBI" id="CHEBI:15377"/>
        <dbReference type="ChEBI" id="CHEBI:28938"/>
        <dbReference type="ChEBI" id="CHEBI:32682"/>
        <dbReference type="ChEBI" id="CHEBI:57743"/>
        <dbReference type="EC" id="3.5.3.6"/>
    </reaction>
</comment>
<accession>A0A501PKX2</accession>
<comment type="caution">
    <text evidence="4">The sequence shown here is derived from an EMBL/GenBank/DDBJ whole genome shotgun (WGS) entry which is preliminary data.</text>
</comment>
<sequence>MTGFNEYGKIRRIAIRPPAASFENDDKITSQWQALRFHSRPDYSDAVKEYDAFRDILAQGGASIIDLPGGEALTLDAIYTRDALLATPGGLILCHMGRASRRGEPAVNARVLEQAGEKILGEISAPGTMEGGDFIWLDETTCAVGRGPRTNDEGIRQLKSLLGEDTEVHVVPLPAPDDAEDVFHLMSMISPLDRDLALIYRPLMPESFLTWLEGRGIGFVDVPEEEFLPMGCNVLALGPRDLVMLDRLPETKKRLEEAGCRVQTYKGDEISRKGEGGPTCLTRPLDRCPSSLAKE</sequence>
<dbReference type="Pfam" id="PF19420">
    <property type="entry name" value="DDAH_eukar"/>
    <property type="match status" value="1"/>
</dbReference>
<dbReference type="PANTHER" id="PTHR47271">
    <property type="entry name" value="ARGININE DEIMINASE"/>
    <property type="match status" value="1"/>
</dbReference>
<dbReference type="Gene3D" id="3.75.10.10">
    <property type="entry name" value="L-arginine/glycine Amidinotransferase, Chain A"/>
    <property type="match status" value="1"/>
</dbReference>